<dbReference type="AlphaFoldDB" id="A0A8J8P238"/>
<dbReference type="EMBL" id="RRYP01001492">
    <property type="protein sequence ID" value="TNV85883.1"/>
    <property type="molecule type" value="Genomic_DNA"/>
</dbReference>
<evidence type="ECO:0000256" key="1">
    <source>
        <dbReference type="SAM" id="Phobius"/>
    </source>
</evidence>
<sequence length="334" mass="38614">MYRFFRSLNNNFILVAVCSMVLCLSSITLLTTLKMGTIIQRQFNGIVAGFFFSQMADLTESIASHFQDVLHLVENDVVMQKNLWEYTQQHLHPHFVKENSKVRLYEGADYYNPSNSHKPEQDTTIMDWYIYPFKNGSTPYYTTTQAQQVEINSCFNTFYFMNTFAVNGHILGAKDDTYYGFENQVFCQTPSYNSTAFRNFRREATSTYCYCDEMGNCLYSPICRGWYMNQKKKQQEITFEDMYQYAGDSIYGLTICAPLMSYQKEFKGATCIDVVPTLTDNSVGNYIQDMYFAQSLDTNYVLVDNIDIVSQCGDQQNYSGPPIGMQLHFSQSWG</sequence>
<keyword evidence="1" id="KW-1133">Transmembrane helix</keyword>
<accession>A0A8J8P238</accession>
<proteinExistence type="predicted"/>
<feature type="transmembrane region" description="Helical" evidence="1">
    <location>
        <begin position="12"/>
        <end position="33"/>
    </location>
</feature>
<keyword evidence="1" id="KW-0812">Transmembrane</keyword>
<dbReference type="Proteomes" id="UP000785679">
    <property type="component" value="Unassembled WGS sequence"/>
</dbReference>
<keyword evidence="1" id="KW-0472">Membrane</keyword>
<gene>
    <name evidence="2" type="ORF">FGO68_gene11010</name>
</gene>
<reference evidence="2" key="1">
    <citation type="submission" date="2019-06" db="EMBL/GenBank/DDBJ databases">
        <authorList>
            <person name="Zheng W."/>
        </authorList>
    </citation>
    <scope>NUCLEOTIDE SEQUENCE</scope>
    <source>
        <strain evidence="2">QDHG01</strain>
    </source>
</reference>
<protein>
    <submittedName>
        <fullName evidence="2">Uncharacterized protein</fullName>
    </submittedName>
</protein>
<comment type="caution">
    <text evidence="2">The sequence shown here is derived from an EMBL/GenBank/DDBJ whole genome shotgun (WGS) entry which is preliminary data.</text>
</comment>
<evidence type="ECO:0000313" key="2">
    <source>
        <dbReference type="EMBL" id="TNV85883.1"/>
    </source>
</evidence>
<name>A0A8J8P238_HALGN</name>
<keyword evidence="3" id="KW-1185">Reference proteome</keyword>
<dbReference type="Gene3D" id="3.30.450.20">
    <property type="entry name" value="PAS domain"/>
    <property type="match status" value="1"/>
</dbReference>
<evidence type="ECO:0000313" key="3">
    <source>
        <dbReference type="Proteomes" id="UP000785679"/>
    </source>
</evidence>
<organism evidence="2 3">
    <name type="scientific">Halteria grandinella</name>
    <dbReference type="NCBI Taxonomy" id="5974"/>
    <lineage>
        <taxon>Eukaryota</taxon>
        <taxon>Sar</taxon>
        <taxon>Alveolata</taxon>
        <taxon>Ciliophora</taxon>
        <taxon>Intramacronucleata</taxon>
        <taxon>Spirotrichea</taxon>
        <taxon>Stichotrichia</taxon>
        <taxon>Sporadotrichida</taxon>
        <taxon>Halteriidae</taxon>
        <taxon>Halteria</taxon>
    </lineage>
</organism>